<dbReference type="FunFam" id="3.10.290.10:FF:000001">
    <property type="entry name" value="30S ribosomal protein S4"/>
    <property type="match status" value="1"/>
</dbReference>
<dbReference type="FunFam" id="1.10.1050.10:FF:000001">
    <property type="entry name" value="30S ribosomal protein S4"/>
    <property type="match status" value="1"/>
</dbReference>
<evidence type="ECO:0000256" key="6">
    <source>
        <dbReference type="ARBA" id="ARBA00035254"/>
    </source>
</evidence>
<dbReference type="InterPro" id="IPR018079">
    <property type="entry name" value="Ribosomal_uS4_CS"/>
</dbReference>
<evidence type="ECO:0000259" key="10">
    <source>
        <dbReference type="SMART" id="SM01390"/>
    </source>
</evidence>
<dbReference type="InterPro" id="IPR036986">
    <property type="entry name" value="S4_RNA-bd_sf"/>
</dbReference>
<gene>
    <name evidence="7" type="primary">rpsD</name>
    <name evidence="11" type="ORF">CVV26_01905</name>
</gene>
<dbReference type="NCBIfam" id="TIGR01017">
    <property type="entry name" value="rpsD_bact"/>
    <property type="match status" value="1"/>
</dbReference>
<feature type="domain" description="Small ribosomal subunit protein uS4 N-terminal" evidence="10">
    <location>
        <begin position="3"/>
        <end position="99"/>
    </location>
</feature>
<organism evidence="11 12">
    <name type="scientific">Candidatus Kuenenbacteria bacterium HGW-Kuenenbacteria-1</name>
    <dbReference type="NCBI Taxonomy" id="2013812"/>
    <lineage>
        <taxon>Bacteria</taxon>
        <taxon>Candidatus Kueneniibacteriota</taxon>
    </lineage>
</organism>
<dbReference type="CDD" id="cd00165">
    <property type="entry name" value="S4"/>
    <property type="match status" value="1"/>
</dbReference>
<dbReference type="Gene3D" id="1.10.1050.10">
    <property type="entry name" value="Ribosomal Protein S4 Delta 41, Chain A, domain 1"/>
    <property type="match status" value="1"/>
</dbReference>
<dbReference type="GO" id="GO:0019843">
    <property type="term" value="F:rRNA binding"/>
    <property type="evidence" value="ECO:0007669"/>
    <property type="project" value="UniProtKB-UniRule"/>
</dbReference>
<reference evidence="11 12" key="1">
    <citation type="journal article" date="2017" name="ISME J.">
        <title>Potential for microbial H2 and metal transformations associated with novel bacteria and archaea in deep terrestrial subsurface sediments.</title>
        <authorList>
            <person name="Hernsdorf A.W."/>
            <person name="Amano Y."/>
            <person name="Miyakawa K."/>
            <person name="Ise K."/>
            <person name="Suzuki Y."/>
            <person name="Anantharaman K."/>
            <person name="Probst A."/>
            <person name="Burstein D."/>
            <person name="Thomas B.C."/>
            <person name="Banfield J.F."/>
        </authorList>
    </citation>
    <scope>NUCLEOTIDE SEQUENCE [LARGE SCALE GENOMIC DNA]</scope>
    <source>
        <strain evidence="11">HGW-Kuenenbacteria-1</strain>
    </source>
</reference>
<dbReference type="PANTHER" id="PTHR11831:SF4">
    <property type="entry name" value="SMALL RIBOSOMAL SUBUNIT PROTEIN US4M"/>
    <property type="match status" value="1"/>
</dbReference>
<dbReference type="Pfam" id="PF01479">
    <property type="entry name" value="S4"/>
    <property type="match status" value="1"/>
</dbReference>
<keyword evidence="4 7" id="KW-0689">Ribosomal protein</keyword>
<evidence type="ECO:0000259" key="9">
    <source>
        <dbReference type="SMART" id="SM00363"/>
    </source>
</evidence>
<dbReference type="AlphaFoldDB" id="A0A2N1UNJ5"/>
<keyword evidence="3 7" id="KW-0694">RNA-binding</keyword>
<comment type="caution">
    <text evidence="11">The sequence shown here is derived from an EMBL/GenBank/DDBJ whole genome shotgun (WGS) entry which is preliminary data.</text>
</comment>
<comment type="similarity">
    <text evidence="1 7 8">Belongs to the universal ribosomal protein uS4 family.</text>
</comment>
<keyword evidence="2 7" id="KW-0699">rRNA-binding</keyword>
<dbReference type="InterPro" id="IPR001912">
    <property type="entry name" value="Ribosomal_uS4_N"/>
</dbReference>
<evidence type="ECO:0000256" key="4">
    <source>
        <dbReference type="ARBA" id="ARBA00022980"/>
    </source>
</evidence>
<dbReference type="HAMAP" id="MF_01306_B">
    <property type="entry name" value="Ribosomal_uS4_B"/>
    <property type="match status" value="1"/>
</dbReference>
<dbReference type="PANTHER" id="PTHR11831">
    <property type="entry name" value="30S 40S RIBOSOMAL PROTEIN"/>
    <property type="match status" value="1"/>
</dbReference>
<accession>A0A2N1UNJ5</accession>
<protein>
    <recommendedName>
        <fullName evidence="6 7">Small ribosomal subunit protein uS4</fullName>
    </recommendedName>
</protein>
<dbReference type="GO" id="GO:0006412">
    <property type="term" value="P:translation"/>
    <property type="evidence" value="ECO:0007669"/>
    <property type="project" value="UniProtKB-UniRule"/>
</dbReference>
<dbReference type="PROSITE" id="PS00632">
    <property type="entry name" value="RIBOSOMAL_S4"/>
    <property type="match status" value="1"/>
</dbReference>
<dbReference type="InterPro" id="IPR002942">
    <property type="entry name" value="S4_RNA-bd"/>
</dbReference>
<dbReference type="InterPro" id="IPR022801">
    <property type="entry name" value="Ribosomal_uS4"/>
</dbReference>
<comment type="function">
    <text evidence="7">One of the primary rRNA binding proteins, it binds directly to 16S rRNA where it nucleates assembly of the body of the 30S subunit.</text>
</comment>
<dbReference type="GO" id="GO:0015935">
    <property type="term" value="C:small ribosomal subunit"/>
    <property type="evidence" value="ECO:0007669"/>
    <property type="project" value="InterPro"/>
</dbReference>
<dbReference type="PROSITE" id="PS50889">
    <property type="entry name" value="S4"/>
    <property type="match status" value="1"/>
</dbReference>
<dbReference type="SUPFAM" id="SSF55174">
    <property type="entry name" value="Alpha-L RNA-binding motif"/>
    <property type="match status" value="1"/>
</dbReference>
<evidence type="ECO:0000256" key="2">
    <source>
        <dbReference type="ARBA" id="ARBA00022730"/>
    </source>
</evidence>
<proteinExistence type="inferred from homology"/>
<dbReference type="Pfam" id="PF00163">
    <property type="entry name" value="Ribosomal_S4"/>
    <property type="match status" value="1"/>
</dbReference>
<evidence type="ECO:0000256" key="1">
    <source>
        <dbReference type="ARBA" id="ARBA00007465"/>
    </source>
</evidence>
<evidence type="ECO:0000256" key="8">
    <source>
        <dbReference type="RuleBase" id="RU003699"/>
    </source>
</evidence>
<keyword evidence="5 7" id="KW-0687">Ribonucleoprotein</keyword>
<dbReference type="GO" id="GO:0042274">
    <property type="term" value="P:ribosomal small subunit biogenesis"/>
    <property type="evidence" value="ECO:0007669"/>
    <property type="project" value="TreeGrafter"/>
</dbReference>
<dbReference type="EMBL" id="PGYQ01000006">
    <property type="protein sequence ID" value="PKL72399.1"/>
    <property type="molecule type" value="Genomic_DNA"/>
</dbReference>
<dbReference type="Gene3D" id="3.10.290.10">
    <property type="entry name" value="RNA-binding S4 domain"/>
    <property type="match status" value="1"/>
</dbReference>
<evidence type="ECO:0000313" key="12">
    <source>
        <dbReference type="Proteomes" id="UP000233414"/>
    </source>
</evidence>
<feature type="domain" description="RNA-binding S4" evidence="9">
    <location>
        <begin position="100"/>
        <end position="169"/>
    </location>
</feature>
<dbReference type="NCBIfam" id="NF003717">
    <property type="entry name" value="PRK05327.1"/>
    <property type="match status" value="1"/>
</dbReference>
<evidence type="ECO:0000256" key="7">
    <source>
        <dbReference type="HAMAP-Rule" id="MF_01306"/>
    </source>
</evidence>
<dbReference type="InterPro" id="IPR005709">
    <property type="entry name" value="Ribosomal_uS4_bac-type"/>
</dbReference>
<comment type="subunit">
    <text evidence="7">Part of the 30S ribosomal subunit. Contacts protein S5. The interaction surface between S4 and S5 is involved in control of translational fidelity.</text>
</comment>
<evidence type="ECO:0000256" key="3">
    <source>
        <dbReference type="ARBA" id="ARBA00022884"/>
    </source>
</evidence>
<dbReference type="SMART" id="SM00363">
    <property type="entry name" value="S4"/>
    <property type="match status" value="1"/>
</dbReference>
<comment type="function">
    <text evidence="7">With S5 and S12 plays an important role in translational accuracy.</text>
</comment>
<name>A0A2N1UNJ5_9BACT</name>
<dbReference type="SMART" id="SM01390">
    <property type="entry name" value="Ribosomal_S4"/>
    <property type="match status" value="1"/>
</dbReference>
<dbReference type="GO" id="GO:0003735">
    <property type="term" value="F:structural constituent of ribosome"/>
    <property type="evidence" value="ECO:0007669"/>
    <property type="project" value="InterPro"/>
</dbReference>
<evidence type="ECO:0000313" key="11">
    <source>
        <dbReference type="EMBL" id="PKL72399.1"/>
    </source>
</evidence>
<dbReference type="Proteomes" id="UP000233414">
    <property type="component" value="Unassembled WGS sequence"/>
</dbReference>
<evidence type="ECO:0000256" key="5">
    <source>
        <dbReference type="ARBA" id="ARBA00023274"/>
    </source>
</evidence>
<sequence length="207" mass="24224">MARNLNPKCRQCRRSGEKLFLKGDRCISTKCAILKKNYPPGIHGAKQTRAKFSEYGKQLREKQKAKRIYGILEKQFKNYFLKAAKKKKETGEILLKILEMRLDNIIYRVGLAKSRNKARQLVSHGHFLVNNKKVNIPSYEVNINDVIKIKKKSEKLGEESKKVEKDKIPLWLFFDIKENVYKILSEPKKEDLPQNIDTRLIVESYSK</sequence>